<accession>A0A975BH23</accession>
<dbReference type="AlphaFoldDB" id="A0A975BH23"/>
<sequence length="52" mass="5628">MADGFLPFCPLFSLGGAFGKSGNRPCPEAGHVMISPPAEYLSESILFNRRIK</sequence>
<organism evidence="1 2">
    <name type="scientific">Desulfonema magnum</name>
    <dbReference type="NCBI Taxonomy" id="45655"/>
    <lineage>
        <taxon>Bacteria</taxon>
        <taxon>Pseudomonadati</taxon>
        <taxon>Thermodesulfobacteriota</taxon>
        <taxon>Desulfobacteria</taxon>
        <taxon>Desulfobacterales</taxon>
        <taxon>Desulfococcaceae</taxon>
        <taxon>Desulfonema</taxon>
    </lineage>
</organism>
<evidence type="ECO:0000313" key="2">
    <source>
        <dbReference type="Proteomes" id="UP000663722"/>
    </source>
</evidence>
<protein>
    <submittedName>
        <fullName evidence="1">Uncharacterized protein</fullName>
    </submittedName>
</protein>
<name>A0A975BH23_9BACT</name>
<dbReference type="KEGG" id="dmm:dnm_009130"/>
<dbReference type="Proteomes" id="UP000663722">
    <property type="component" value="Chromosome"/>
</dbReference>
<dbReference type="EMBL" id="CP061800">
    <property type="protein sequence ID" value="QTA84910.1"/>
    <property type="molecule type" value="Genomic_DNA"/>
</dbReference>
<reference evidence="1" key="1">
    <citation type="journal article" date="2021" name="Microb. Physiol.">
        <title>Proteogenomic Insights into the Physiology of Marine, Sulfate-Reducing, Filamentous Desulfonema limicola and Desulfonema magnum.</title>
        <authorList>
            <person name="Schnaars V."/>
            <person name="Wohlbrand L."/>
            <person name="Scheve S."/>
            <person name="Hinrichs C."/>
            <person name="Reinhardt R."/>
            <person name="Rabus R."/>
        </authorList>
    </citation>
    <scope>NUCLEOTIDE SEQUENCE</scope>
    <source>
        <strain evidence="1">4be13</strain>
    </source>
</reference>
<keyword evidence="2" id="KW-1185">Reference proteome</keyword>
<evidence type="ECO:0000313" key="1">
    <source>
        <dbReference type="EMBL" id="QTA84910.1"/>
    </source>
</evidence>
<proteinExistence type="predicted"/>
<gene>
    <name evidence="1" type="ORF">dnm_009130</name>
</gene>